<organism evidence="2">
    <name type="scientific">Billgrantia gudaonensis</name>
    <dbReference type="NCBI Taxonomy" id="376427"/>
    <lineage>
        <taxon>Bacteria</taxon>
        <taxon>Pseudomonadati</taxon>
        <taxon>Pseudomonadota</taxon>
        <taxon>Gammaproteobacteria</taxon>
        <taxon>Oceanospirillales</taxon>
        <taxon>Halomonadaceae</taxon>
        <taxon>Billgrantia</taxon>
    </lineage>
</organism>
<protein>
    <submittedName>
        <fullName evidence="2">Uncharacterized protein</fullName>
    </submittedName>
</protein>
<dbReference type="AlphaFoldDB" id="A0A3S0Q156"/>
<sequence length="94" mass="10655">MLIDEPPVLATAVNKRSRKRPSSPTWCWARGRRRPPPAAPWPGRACGSTRAVGRKPERAGREYWVRCTSSRFGYVELDSTYWVRLAEGAPWSLA</sequence>
<accession>A0A3S0Q156</accession>
<feature type="region of interest" description="Disordered" evidence="1">
    <location>
        <begin position="13"/>
        <end position="52"/>
    </location>
</feature>
<evidence type="ECO:0000313" key="2">
    <source>
        <dbReference type="EMBL" id="RUA22446.1"/>
    </source>
</evidence>
<gene>
    <name evidence="2" type="ORF">DSL92_05695</name>
</gene>
<name>A0A3S0Q156_9GAMM</name>
<reference evidence="2" key="1">
    <citation type="submission" date="2018-12" db="EMBL/GenBank/DDBJ databases">
        <authorList>
            <person name="Jadhav K."/>
            <person name="Kushwaha B."/>
            <person name="Jadhav I."/>
        </authorList>
    </citation>
    <scope>NUCLEOTIDE SEQUENCE [LARGE SCALE GENOMIC DNA]</scope>
    <source>
        <strain evidence="2">SBS 10</strain>
    </source>
</reference>
<comment type="caution">
    <text evidence="2">The sequence shown here is derived from an EMBL/GenBank/DDBJ whole genome shotgun (WGS) entry which is preliminary data.</text>
</comment>
<dbReference type="EMBL" id="RXHI01000016">
    <property type="protein sequence ID" value="RUA22446.1"/>
    <property type="molecule type" value="Genomic_DNA"/>
</dbReference>
<proteinExistence type="predicted"/>
<evidence type="ECO:0000256" key="1">
    <source>
        <dbReference type="SAM" id="MobiDB-lite"/>
    </source>
</evidence>